<dbReference type="PROSITE" id="PS50011">
    <property type="entry name" value="PROTEIN_KINASE_DOM"/>
    <property type="match status" value="1"/>
</dbReference>
<dbReference type="InterPro" id="IPR011009">
    <property type="entry name" value="Kinase-like_dom_sf"/>
</dbReference>
<feature type="compositionally biased region" description="Low complexity" evidence="1">
    <location>
        <begin position="993"/>
        <end position="1005"/>
    </location>
</feature>
<dbReference type="SMART" id="SM00220">
    <property type="entry name" value="S_TKc"/>
    <property type="match status" value="1"/>
</dbReference>
<organism evidence="5">
    <name type="scientific">Volvox carteri f. nagariensis</name>
    <dbReference type="NCBI Taxonomy" id="3068"/>
    <lineage>
        <taxon>Eukaryota</taxon>
        <taxon>Viridiplantae</taxon>
        <taxon>Chlorophyta</taxon>
        <taxon>core chlorophytes</taxon>
        <taxon>Chlorophyceae</taxon>
        <taxon>CS clade</taxon>
        <taxon>Chlamydomonadales</taxon>
        <taxon>Volvocaceae</taxon>
        <taxon>Volvox</taxon>
    </lineage>
</organism>
<dbReference type="Pfam" id="PF07714">
    <property type="entry name" value="PK_Tyr_Ser-Thr"/>
    <property type="match status" value="1"/>
</dbReference>
<dbReference type="PANTHER" id="PTHR44329">
    <property type="entry name" value="SERINE/THREONINE-PROTEIN KINASE TNNI3K-RELATED"/>
    <property type="match status" value="1"/>
</dbReference>
<evidence type="ECO:0000256" key="1">
    <source>
        <dbReference type="SAM" id="MobiDB-lite"/>
    </source>
</evidence>
<keyword evidence="5" id="KW-1185">Reference proteome</keyword>
<dbReference type="STRING" id="3068.D8UC02"/>
<feature type="compositionally biased region" description="Low complexity" evidence="1">
    <location>
        <begin position="399"/>
        <end position="427"/>
    </location>
</feature>
<feature type="compositionally biased region" description="Acidic residues" evidence="1">
    <location>
        <begin position="788"/>
        <end position="801"/>
    </location>
</feature>
<dbReference type="KEGG" id="vcn:VOLCADRAFT_97147"/>
<protein>
    <recommendedName>
        <fullName evidence="3">Protein kinase domain-containing protein</fullName>
    </recommendedName>
</protein>
<evidence type="ECO:0000256" key="2">
    <source>
        <dbReference type="SAM" id="Phobius"/>
    </source>
</evidence>
<keyword evidence="2" id="KW-1133">Transmembrane helix</keyword>
<feature type="domain" description="Protein kinase" evidence="3">
    <location>
        <begin position="846"/>
        <end position="1272"/>
    </location>
</feature>
<feature type="region of interest" description="Disordered" evidence="1">
    <location>
        <begin position="788"/>
        <end position="823"/>
    </location>
</feature>
<reference evidence="4 5" key="1">
    <citation type="journal article" date="2010" name="Science">
        <title>Genomic analysis of organismal complexity in the multicellular green alga Volvox carteri.</title>
        <authorList>
            <person name="Prochnik S.E."/>
            <person name="Umen J."/>
            <person name="Nedelcu A.M."/>
            <person name="Hallmann A."/>
            <person name="Miller S.M."/>
            <person name="Nishii I."/>
            <person name="Ferris P."/>
            <person name="Kuo A."/>
            <person name="Mitros T."/>
            <person name="Fritz-Laylin L.K."/>
            <person name="Hellsten U."/>
            <person name="Chapman J."/>
            <person name="Simakov O."/>
            <person name="Rensing S.A."/>
            <person name="Terry A."/>
            <person name="Pangilinan J."/>
            <person name="Kapitonov V."/>
            <person name="Jurka J."/>
            <person name="Salamov A."/>
            <person name="Shapiro H."/>
            <person name="Schmutz J."/>
            <person name="Grimwood J."/>
            <person name="Lindquist E."/>
            <person name="Lucas S."/>
            <person name="Grigoriev I.V."/>
            <person name="Schmitt R."/>
            <person name="Kirk D."/>
            <person name="Rokhsar D.S."/>
        </authorList>
    </citation>
    <scope>NUCLEOTIDE SEQUENCE [LARGE SCALE GENOMIC DNA]</scope>
    <source>
        <strain evidence="5">f. Nagariensis / Eve</strain>
    </source>
</reference>
<dbReference type="InterPro" id="IPR001245">
    <property type="entry name" value="Ser-Thr/Tyr_kinase_cat_dom"/>
</dbReference>
<dbReference type="InParanoid" id="D8UC02"/>
<feature type="region of interest" description="Disordered" evidence="1">
    <location>
        <begin position="398"/>
        <end position="445"/>
    </location>
</feature>
<feature type="compositionally biased region" description="Gly residues" evidence="1">
    <location>
        <begin position="731"/>
        <end position="741"/>
    </location>
</feature>
<evidence type="ECO:0000313" key="5">
    <source>
        <dbReference type="Proteomes" id="UP000001058"/>
    </source>
</evidence>
<gene>
    <name evidence="4" type="ORF">VOLCADRAFT_97147</name>
</gene>
<evidence type="ECO:0000313" key="4">
    <source>
        <dbReference type="EMBL" id="EFJ42761.1"/>
    </source>
</evidence>
<proteinExistence type="predicted"/>
<accession>D8UC02</accession>
<feature type="transmembrane region" description="Helical" evidence="2">
    <location>
        <begin position="12"/>
        <end position="33"/>
    </location>
</feature>
<feature type="region of interest" description="Disordered" evidence="1">
    <location>
        <begin position="550"/>
        <end position="582"/>
    </location>
</feature>
<dbReference type="SUPFAM" id="SSF56112">
    <property type="entry name" value="Protein kinase-like (PK-like)"/>
    <property type="match status" value="1"/>
</dbReference>
<dbReference type="GO" id="GO:0005524">
    <property type="term" value="F:ATP binding"/>
    <property type="evidence" value="ECO:0007669"/>
    <property type="project" value="InterPro"/>
</dbReference>
<dbReference type="GeneID" id="9618971"/>
<dbReference type="OrthoDB" id="339325at2759"/>
<dbReference type="PROSITE" id="PS00108">
    <property type="entry name" value="PROTEIN_KINASE_ST"/>
    <property type="match status" value="1"/>
</dbReference>
<feature type="compositionally biased region" description="Low complexity" evidence="1">
    <location>
        <begin position="973"/>
        <end position="983"/>
    </location>
</feature>
<name>D8UC02_VOLCA</name>
<dbReference type="EMBL" id="GL378379">
    <property type="protein sequence ID" value="EFJ42761.1"/>
    <property type="molecule type" value="Genomic_DNA"/>
</dbReference>
<evidence type="ECO:0000259" key="3">
    <source>
        <dbReference type="PROSITE" id="PS50011"/>
    </source>
</evidence>
<dbReference type="InterPro" id="IPR000719">
    <property type="entry name" value="Prot_kinase_dom"/>
</dbReference>
<feature type="compositionally biased region" description="Polar residues" evidence="1">
    <location>
        <begin position="429"/>
        <end position="441"/>
    </location>
</feature>
<dbReference type="Proteomes" id="UP000001058">
    <property type="component" value="Unassembled WGS sequence"/>
</dbReference>
<feature type="transmembrane region" description="Helical" evidence="2">
    <location>
        <begin position="284"/>
        <end position="308"/>
    </location>
</feature>
<dbReference type="GO" id="GO:0004674">
    <property type="term" value="F:protein serine/threonine kinase activity"/>
    <property type="evidence" value="ECO:0007669"/>
    <property type="project" value="TreeGrafter"/>
</dbReference>
<keyword evidence="2" id="KW-0812">Transmembrane</keyword>
<feature type="region of interest" description="Disordered" evidence="1">
    <location>
        <begin position="681"/>
        <end position="750"/>
    </location>
</feature>
<dbReference type="InterPro" id="IPR051681">
    <property type="entry name" value="Ser/Thr_Kinases-Pseudokinases"/>
</dbReference>
<dbReference type="eggNOG" id="KOG0192">
    <property type="taxonomic scope" value="Eukaryota"/>
</dbReference>
<dbReference type="PANTHER" id="PTHR44329:SF214">
    <property type="entry name" value="PROTEIN KINASE DOMAIN-CONTAINING PROTEIN"/>
    <property type="match status" value="1"/>
</dbReference>
<dbReference type="InterPro" id="IPR008271">
    <property type="entry name" value="Ser/Thr_kinase_AS"/>
</dbReference>
<dbReference type="Gene3D" id="1.10.510.10">
    <property type="entry name" value="Transferase(Phosphotransferase) domain 1"/>
    <property type="match status" value="1"/>
</dbReference>
<keyword evidence="2" id="KW-0472">Membrane</keyword>
<dbReference type="RefSeq" id="XP_002956222.1">
    <property type="nucleotide sequence ID" value="XM_002956176.1"/>
</dbReference>
<feature type="region of interest" description="Disordered" evidence="1">
    <location>
        <begin position="973"/>
        <end position="1005"/>
    </location>
</feature>
<feature type="region of interest" description="Disordered" evidence="1">
    <location>
        <begin position="339"/>
        <end position="363"/>
    </location>
</feature>
<sequence>MRKRNLSDLVELFVVLNIVFLVTLPPLVASTVLGNASSSKDFFVLLSQPGIQRIILNNDISLDLEDAPTLPVNLTANLTIVAGLPWPQVASLAANYIASKIRLAPFVTLTFERIILSGTLRGTGQYLDLLTRSDGGAVLYNLSINHRHACLPFDLFYEQLNSLPQPQPDAGMPINYTVSNDRGLILRNSTLCWLNAGMRNTCMAPYLDVYAYGAYNQKIDGVIGNGGYNSFFVHSYGVCDREISRECIKQTNADLCLAAALALGNQVGSSDGADDEEAASTMRLAIGLGVGLGGALLVLMALFAWAHWRHRREASLAAFATPSARSKAALSTATQGTLPADLAGLEEGSGEGIRSSARKPNGGAGVTVAGVGGSGAAASAAEAHLVAGDGDAGGGGKGRLTAGATVGSTGATGSSSNGSSRSSSGVTIEASSVTNGGQRTAGSECAGSAGLGEVEAARLNLLANAARGRAGRGRLARCTRAGIWHGTLVALKAQVLPPSLSGDARRRHMAVMEAAISSAINHPAIVQTYCYSFRPIKDTVGQTIIKHRTKSFPIREEEPEKEDEGQYAAGDGTGGEEGCEEGGEDYGHELLLVLEYCDGGSLRAALDKGLFHQGRPWPWDWRKAIQAAGQAATAGAQGGKLPQLERNQMNQPAAAAASATSTPAQGDTTAIANLVAAMTRGSNSLPPANTLDGQHRRSGQGAAVDSSAAQPPQPQLPAPCVGGDDREVADGAGGGGGGSGGDNTSCQGSATSRTVKASDLASSAFPKLDTYEPDFTHGAFEVILPATDDDAAAGGDGDDDGGGSGGAAVPPQSAPQPSSHLGGTTLNVVNTLAGAPTAAMSFVSSFNNASGIGASTADNAAAAAAADRLAMMYLLQQAAATVAAGADPVVGSYAKMLTDYISSSNITGMNAIMGELASFGAVSALQGPAAVTSGGGGAAVSHSSDGTLVAPPPPVLASTVAAPAAMPSPAAARSALAGGSSPPRSHASLLRMASSSAASSEAGPQQAPQPAIRYVLMLAVAADVASGLLHLHAHGVVHGDVKASNVLLKQIVVSDPLEAAGRALDTMSYGAGGVAASTAPLSAGPSAVAAAAAAAAAAGLGAAGAGAGAGTFGGAFELQRDGSIESSGRGPRLGLCAKVSDFGLSTMLSASNTDTHISATTAAGSLSHMSPELLLCGHVSKANDVYAYGVLLFELFTGERAWEGMPRALLPARVALEGWRPVFPPHTPAAYRQLAERCWLADPAKRPTFEEVVAVLKDLRDAAASEMVPEWLPVPNPQMAFLQQLAMQRRLPGALLSPATQQQQHLQAAVAAAVPSPQQRVRSAGLRAPHPLGRPGGLKMVSARLLNTGLNTGWAWTKGYKQVDLPRMYVCMYVCTYVCMYAQPLARQLCLTVDCNSYRAPREKRHTSQFPNHATFRQFTYVEVAKKWLSITRSFY</sequence>